<evidence type="ECO:0000313" key="2">
    <source>
        <dbReference type="EMBL" id="TCK22185.1"/>
    </source>
</evidence>
<feature type="region of interest" description="Disordered" evidence="1">
    <location>
        <begin position="1"/>
        <end position="80"/>
    </location>
</feature>
<dbReference type="AlphaFoldDB" id="A0A4R1HNK4"/>
<name>A0A4R1HNK4_PSEEN</name>
<dbReference type="EMBL" id="SMFZ01000002">
    <property type="protein sequence ID" value="TCK22185.1"/>
    <property type="molecule type" value="Genomic_DNA"/>
</dbReference>
<gene>
    <name evidence="2" type="ORF">EV378_6185</name>
</gene>
<dbReference type="Proteomes" id="UP000295560">
    <property type="component" value="Unassembled WGS sequence"/>
</dbReference>
<organism evidence="2 3">
    <name type="scientific">Pseudonocardia endophytica</name>
    <dbReference type="NCBI Taxonomy" id="401976"/>
    <lineage>
        <taxon>Bacteria</taxon>
        <taxon>Bacillati</taxon>
        <taxon>Actinomycetota</taxon>
        <taxon>Actinomycetes</taxon>
        <taxon>Pseudonocardiales</taxon>
        <taxon>Pseudonocardiaceae</taxon>
        <taxon>Pseudonocardia</taxon>
    </lineage>
</organism>
<evidence type="ECO:0000256" key="1">
    <source>
        <dbReference type="SAM" id="MobiDB-lite"/>
    </source>
</evidence>
<evidence type="ECO:0000313" key="3">
    <source>
        <dbReference type="Proteomes" id="UP000295560"/>
    </source>
</evidence>
<feature type="compositionally biased region" description="Basic and acidic residues" evidence="1">
    <location>
        <begin position="69"/>
        <end position="80"/>
    </location>
</feature>
<comment type="caution">
    <text evidence="2">The sequence shown here is derived from an EMBL/GenBank/DDBJ whole genome shotgun (WGS) entry which is preliminary data.</text>
</comment>
<reference evidence="2 3" key="1">
    <citation type="submission" date="2019-03" db="EMBL/GenBank/DDBJ databases">
        <title>Sequencing the genomes of 1000 actinobacteria strains.</title>
        <authorList>
            <person name="Klenk H.-P."/>
        </authorList>
    </citation>
    <scope>NUCLEOTIDE SEQUENCE [LARGE SCALE GENOMIC DNA]</scope>
    <source>
        <strain evidence="2 3">DSM 44969</strain>
    </source>
</reference>
<protein>
    <submittedName>
        <fullName evidence="2">Uncharacterized protein</fullName>
    </submittedName>
</protein>
<sequence>MERLRRLVGMHPSPEDVEPDPKLANSRKTGGRDARHADSPSTTGVGESGEFVGRTAGQDEGFAETTGAEQRHEAQNDGRA</sequence>
<accession>A0A4R1HNK4</accession>
<keyword evidence="3" id="KW-1185">Reference proteome</keyword>
<proteinExistence type="predicted"/>